<accession>A0ACC7LK46</accession>
<proteinExistence type="predicted"/>
<gene>
    <name evidence="1" type="ORF">ACEZ3G_10655</name>
</gene>
<organism evidence="1 2">
    <name type="scientific">Meishania litoralis</name>
    <dbReference type="NCBI Taxonomy" id="3434685"/>
    <lineage>
        <taxon>Bacteria</taxon>
        <taxon>Pseudomonadati</taxon>
        <taxon>Bacteroidota</taxon>
        <taxon>Flavobacteriia</taxon>
        <taxon>Flavobacteriales</taxon>
        <taxon>Flavobacteriaceae</taxon>
        <taxon>Meishania</taxon>
    </lineage>
</organism>
<reference evidence="1" key="1">
    <citation type="submission" date="2024-09" db="EMBL/GenBank/DDBJ databases">
        <authorList>
            <person name="Liu J."/>
        </authorList>
    </citation>
    <scope>NUCLEOTIDE SEQUENCE</scope>
    <source>
        <strain evidence="1">NBU2967</strain>
    </source>
</reference>
<comment type="caution">
    <text evidence="1">The sequence shown here is derived from an EMBL/GenBank/DDBJ whole genome shotgun (WGS) entry which is preliminary data.</text>
</comment>
<sequence>MDVYQLLLLQLLAHIITDYTFQTDKQAADKNKKGFKSKYLKWHILVMFISSWLFSFQLVFVFGALIIASTHWVIDGFKPRIDKSKLLGRYSFFIDQGLHIAIICLVVWMYTSNFQMNTFIHLNINTKYLLLGLGYLFCGKPANVFIKEIFKASQIEFDGMDKDDLPNAGRLIGVVERWLVLTFILIDQFSAVGFLIAAKSILRYKEETKGFNKTEYVLIGTLLSFGLAIGVGILVRTF</sequence>
<name>A0ACC7LK46_9FLAO</name>
<evidence type="ECO:0000313" key="1">
    <source>
        <dbReference type="EMBL" id="MFH6603937.1"/>
    </source>
</evidence>
<keyword evidence="2" id="KW-1185">Reference proteome</keyword>
<evidence type="ECO:0000313" key="2">
    <source>
        <dbReference type="Proteomes" id="UP001595191"/>
    </source>
</evidence>
<protein>
    <submittedName>
        <fullName evidence="1">DUF3307 domain-containing protein</fullName>
    </submittedName>
</protein>
<dbReference type="EMBL" id="JBHFPV010000002">
    <property type="protein sequence ID" value="MFH6603937.1"/>
    <property type="molecule type" value="Genomic_DNA"/>
</dbReference>
<dbReference type="Proteomes" id="UP001595191">
    <property type="component" value="Unassembled WGS sequence"/>
</dbReference>